<organism evidence="1 2">
    <name type="scientific">Clostridium grantii DSM 8605</name>
    <dbReference type="NCBI Taxonomy" id="1121316"/>
    <lineage>
        <taxon>Bacteria</taxon>
        <taxon>Bacillati</taxon>
        <taxon>Bacillota</taxon>
        <taxon>Clostridia</taxon>
        <taxon>Eubacteriales</taxon>
        <taxon>Clostridiaceae</taxon>
        <taxon>Clostridium</taxon>
    </lineage>
</organism>
<gene>
    <name evidence="1" type="ORF">SAMN02745207_04153</name>
</gene>
<dbReference type="Proteomes" id="UP000184447">
    <property type="component" value="Unassembled WGS sequence"/>
</dbReference>
<accession>A0A1M5Y344</accession>
<evidence type="ECO:0000313" key="1">
    <source>
        <dbReference type="EMBL" id="SHI06457.1"/>
    </source>
</evidence>
<dbReference type="Pfam" id="PF20323">
    <property type="entry name" value="DUF6618"/>
    <property type="match status" value="1"/>
</dbReference>
<keyword evidence="2" id="KW-1185">Reference proteome</keyword>
<name>A0A1M5Y344_9CLOT</name>
<reference evidence="1 2" key="1">
    <citation type="submission" date="2016-11" db="EMBL/GenBank/DDBJ databases">
        <authorList>
            <person name="Jaros S."/>
            <person name="Januszkiewicz K."/>
            <person name="Wedrychowicz H."/>
        </authorList>
    </citation>
    <scope>NUCLEOTIDE SEQUENCE [LARGE SCALE GENOMIC DNA]</scope>
    <source>
        <strain evidence="1 2">DSM 8605</strain>
    </source>
</reference>
<proteinExistence type="predicted"/>
<protein>
    <submittedName>
        <fullName evidence="1">Uncharacterized protein</fullName>
    </submittedName>
</protein>
<dbReference type="AlphaFoldDB" id="A0A1M5Y344"/>
<sequence length="105" mass="11930">MPIRFECTMKKGKKTEIWSGMITNLTKFGSHYEFKIESRSGFIIVIGRTNYGNFACIPDYDVGCHLSALRDLFWNSERLCTIMNKVDGITVAHALKAVAEHIDLN</sequence>
<dbReference type="EMBL" id="FQXM01000050">
    <property type="protein sequence ID" value="SHI06457.1"/>
    <property type="molecule type" value="Genomic_DNA"/>
</dbReference>
<dbReference type="InterPro" id="IPR046726">
    <property type="entry name" value="DUF6618"/>
</dbReference>
<dbReference type="STRING" id="1121316.SAMN02745207_04153"/>
<evidence type="ECO:0000313" key="2">
    <source>
        <dbReference type="Proteomes" id="UP000184447"/>
    </source>
</evidence>
<dbReference type="RefSeq" id="WP_084133742.1">
    <property type="nucleotide sequence ID" value="NZ_FQXM01000050.1"/>
</dbReference>
<dbReference type="OrthoDB" id="1651171at2"/>